<evidence type="ECO:0000313" key="3">
    <source>
        <dbReference type="Proteomes" id="UP001498398"/>
    </source>
</evidence>
<dbReference type="CDD" id="cd11577">
    <property type="entry name" value="GH71"/>
    <property type="match status" value="1"/>
</dbReference>
<comment type="caution">
    <text evidence="2">The sequence shown here is derived from an EMBL/GenBank/DDBJ whole genome shotgun (WGS) entry which is preliminary data.</text>
</comment>
<organism evidence="2 3">
    <name type="scientific">Marasmiellus scandens</name>
    <dbReference type="NCBI Taxonomy" id="2682957"/>
    <lineage>
        <taxon>Eukaryota</taxon>
        <taxon>Fungi</taxon>
        <taxon>Dikarya</taxon>
        <taxon>Basidiomycota</taxon>
        <taxon>Agaricomycotina</taxon>
        <taxon>Agaricomycetes</taxon>
        <taxon>Agaricomycetidae</taxon>
        <taxon>Agaricales</taxon>
        <taxon>Marasmiineae</taxon>
        <taxon>Omphalotaceae</taxon>
        <taxon>Marasmiellus</taxon>
    </lineage>
</organism>
<gene>
    <name evidence="2" type="ORF">VKT23_012885</name>
</gene>
<keyword evidence="1" id="KW-0732">Signal</keyword>
<dbReference type="Proteomes" id="UP001498398">
    <property type="component" value="Unassembled WGS sequence"/>
</dbReference>
<feature type="signal peptide" evidence="1">
    <location>
        <begin position="1"/>
        <end position="22"/>
    </location>
</feature>
<evidence type="ECO:0008006" key="4">
    <source>
        <dbReference type="Google" id="ProtNLM"/>
    </source>
</evidence>
<keyword evidence="3" id="KW-1185">Reference proteome</keyword>
<evidence type="ECO:0000313" key="2">
    <source>
        <dbReference type="EMBL" id="KAK7450576.1"/>
    </source>
</evidence>
<dbReference type="EMBL" id="JBANRG010000033">
    <property type="protein sequence ID" value="KAK7450576.1"/>
    <property type="molecule type" value="Genomic_DNA"/>
</dbReference>
<protein>
    <recommendedName>
        <fullName evidence="4">Glycoside hydrolase family 71 protein</fullName>
    </recommendedName>
</protein>
<feature type="chain" id="PRO_5045830225" description="Glycoside hydrolase family 71 protein" evidence="1">
    <location>
        <begin position="23"/>
        <end position="528"/>
    </location>
</feature>
<dbReference type="Pfam" id="PF03659">
    <property type="entry name" value="Glyco_hydro_71"/>
    <property type="match status" value="1"/>
</dbReference>
<sequence>MRTSPNQLVSLLAVFFIGRVHARHHIRTETHRHSGASRLTLPNVQINATISSPEDSSQRLVFSHFMIGVVSNRNSPTDYDDDMVRAKAAGIDAFALNIGIDPYTDTQLEYAYTSAANNGMKVFLSFDFNWYSAGQTSDIAAKIAHYASLPAQLMVDNKIFVSSFAGDGLDVTALRTAVGKDIYFAPNFHPEKSNFGSLDAALNWMGWENNGDNKAPSKGKTITINDGDRSYMSSLDGKAYIAPVSPWFSTHFGAEVPYSKNWVFPGDLLWYQRWVEILVLKPHFVEIITWNDYGESHYIGPLSSPHTDDGGSKWVNDMSHGGWLEMAKPFIAAYKAGSSTVDSFITQDQLIYWYRITSKNLDCDATDTTMGRASNDSGNYFQGRPNGYETMTDNVFVVPLLTSPGKVTVTSGSTKYTFNAPAGASAFSVPSSVGVQHFSLSRKGKRVMSATSLKVIQNTCPCGLYNFNAYVGTVPEGERDELQSDGLATFTNGLKVACDAKPSLPATPPRTTAATSTSVIQGALVTVV</sequence>
<dbReference type="Gene3D" id="3.20.20.80">
    <property type="entry name" value="Glycosidases"/>
    <property type="match status" value="1"/>
</dbReference>
<accession>A0ABR1J5W2</accession>
<proteinExistence type="predicted"/>
<name>A0ABR1J5W2_9AGAR</name>
<evidence type="ECO:0000256" key="1">
    <source>
        <dbReference type="SAM" id="SignalP"/>
    </source>
</evidence>
<reference evidence="2 3" key="1">
    <citation type="submission" date="2024-01" db="EMBL/GenBank/DDBJ databases">
        <title>A draft genome for the cacao thread blight pathogen Marasmiellus scandens.</title>
        <authorList>
            <person name="Baruah I.K."/>
            <person name="Leung J."/>
            <person name="Bukari Y."/>
            <person name="Amoako-Attah I."/>
            <person name="Meinhardt L.W."/>
            <person name="Bailey B.A."/>
            <person name="Cohen S.P."/>
        </authorList>
    </citation>
    <scope>NUCLEOTIDE SEQUENCE [LARGE SCALE GENOMIC DNA]</scope>
    <source>
        <strain evidence="2 3">GH-19</strain>
    </source>
</reference>
<dbReference type="InterPro" id="IPR005197">
    <property type="entry name" value="Glyco_hydro_71"/>
</dbReference>